<organism evidence="3 4">
    <name type="scientific">Rubripirellula tenax</name>
    <dbReference type="NCBI Taxonomy" id="2528015"/>
    <lineage>
        <taxon>Bacteria</taxon>
        <taxon>Pseudomonadati</taxon>
        <taxon>Planctomycetota</taxon>
        <taxon>Planctomycetia</taxon>
        <taxon>Pirellulales</taxon>
        <taxon>Pirellulaceae</taxon>
        <taxon>Rubripirellula</taxon>
    </lineage>
</organism>
<dbReference type="InterPro" id="IPR005106">
    <property type="entry name" value="Asp/hSer_DH_NAD-bd"/>
</dbReference>
<proteinExistence type="predicted"/>
<evidence type="ECO:0000313" key="3">
    <source>
        <dbReference type="EMBL" id="TWU56938.1"/>
    </source>
</evidence>
<dbReference type="SUPFAM" id="SSF51735">
    <property type="entry name" value="NAD(P)-binding Rossmann-fold domains"/>
    <property type="match status" value="1"/>
</dbReference>
<dbReference type="AlphaFoldDB" id="A0A5C6F6E7"/>
<dbReference type="Gene3D" id="3.40.50.720">
    <property type="entry name" value="NAD(P)-binding Rossmann-like Domain"/>
    <property type="match status" value="1"/>
</dbReference>
<dbReference type="GO" id="GO:0050661">
    <property type="term" value="F:NADP binding"/>
    <property type="evidence" value="ECO:0007669"/>
    <property type="project" value="InterPro"/>
</dbReference>
<evidence type="ECO:0000313" key="4">
    <source>
        <dbReference type="Proteomes" id="UP000318288"/>
    </source>
</evidence>
<dbReference type="InterPro" id="IPR048423">
    <property type="entry name" value="DRL_cat"/>
</dbReference>
<dbReference type="GO" id="GO:0016491">
    <property type="term" value="F:oxidoreductase activity"/>
    <property type="evidence" value="ECO:0007669"/>
    <property type="project" value="InterPro"/>
</dbReference>
<dbReference type="RefSeq" id="WP_222435851.1">
    <property type="nucleotide sequence ID" value="NZ_SJPW01000003.1"/>
</dbReference>
<dbReference type="PANTHER" id="PTHR37850:SF1">
    <property type="entry name" value="SAF DOMAIN PROTEIN"/>
    <property type="match status" value="1"/>
</dbReference>
<dbReference type="Pfam" id="PF03447">
    <property type="entry name" value="NAD_binding_3"/>
    <property type="match status" value="1"/>
</dbReference>
<keyword evidence="4" id="KW-1185">Reference proteome</keyword>
<feature type="domain" description="Oxidoreductase DRL-like catalytic" evidence="2">
    <location>
        <begin position="115"/>
        <end position="274"/>
    </location>
</feature>
<feature type="domain" description="Aspartate/homoserine dehydrogenase NAD-binding" evidence="1">
    <location>
        <begin position="9"/>
        <end position="95"/>
    </location>
</feature>
<accession>A0A5C6F6E7</accession>
<name>A0A5C6F6E7_9BACT</name>
<gene>
    <name evidence="3" type="ORF">Poly51_28570</name>
</gene>
<dbReference type="InterPro" id="IPR036291">
    <property type="entry name" value="NAD(P)-bd_dom_sf"/>
</dbReference>
<dbReference type="PANTHER" id="PTHR37850">
    <property type="entry name" value="STRU PROTEIN"/>
    <property type="match status" value="1"/>
</dbReference>
<dbReference type="Proteomes" id="UP000318288">
    <property type="component" value="Unassembled WGS sequence"/>
</dbReference>
<protein>
    <submittedName>
        <fullName evidence="3">Uncharacterized protein</fullName>
    </submittedName>
</protein>
<sequence length="401" mass="43355">MSKRIGMVGTGFIAGGVSRLVKNHHPDLSISQTLTRRSIRLSPDLSAQHPLTNSIEELIDNCDLVFECSGDPVYATEVVDAAFSAGLPVVTMNAEFHVTTGSYFASRGHLTEAEGDQPGCLAKLREDMLQMGFEPLVYGNMKGFMNHYPKREEMEMWSKRQGIAHEQTTSFTDGTKLQIEQVLIGNASGATIVQQGMVGIESDETYQAASQLGALADKGGRPIADYILSRTQVPGVFITAKHDAIEQDSLRYYKLGDGPYYTLIRNYHLCAFEVVKTIRRTLSGGPILLNNSVSPTLSVAAVAKVAMPKGEHIVRATGGFLFRGEAVDIASCPDHVPIGILAGARLKRSVEPKQILTWDDVELKPSKAAGIASSIFQHRNASLGAANGVASMWPSHPSVKS</sequence>
<dbReference type="EMBL" id="SJPW01000003">
    <property type="protein sequence ID" value="TWU56938.1"/>
    <property type="molecule type" value="Genomic_DNA"/>
</dbReference>
<evidence type="ECO:0000259" key="1">
    <source>
        <dbReference type="Pfam" id="PF03447"/>
    </source>
</evidence>
<evidence type="ECO:0000259" key="2">
    <source>
        <dbReference type="Pfam" id="PF21135"/>
    </source>
</evidence>
<dbReference type="Pfam" id="PF21135">
    <property type="entry name" value="DRL_cat"/>
    <property type="match status" value="1"/>
</dbReference>
<reference evidence="3 4" key="1">
    <citation type="submission" date="2019-02" db="EMBL/GenBank/DDBJ databases">
        <title>Deep-cultivation of Planctomycetes and their phenomic and genomic characterization uncovers novel biology.</title>
        <authorList>
            <person name="Wiegand S."/>
            <person name="Jogler M."/>
            <person name="Boedeker C."/>
            <person name="Pinto D."/>
            <person name="Vollmers J."/>
            <person name="Rivas-Marin E."/>
            <person name="Kohn T."/>
            <person name="Peeters S.H."/>
            <person name="Heuer A."/>
            <person name="Rast P."/>
            <person name="Oberbeckmann S."/>
            <person name="Bunk B."/>
            <person name="Jeske O."/>
            <person name="Meyerdierks A."/>
            <person name="Storesund J.E."/>
            <person name="Kallscheuer N."/>
            <person name="Luecker S."/>
            <person name="Lage O.M."/>
            <person name="Pohl T."/>
            <person name="Merkel B.J."/>
            <person name="Hornburger P."/>
            <person name="Mueller R.-W."/>
            <person name="Bruemmer F."/>
            <person name="Labrenz M."/>
            <person name="Spormann A.M."/>
            <person name="Op Den Camp H."/>
            <person name="Overmann J."/>
            <person name="Amann R."/>
            <person name="Jetten M.S.M."/>
            <person name="Mascher T."/>
            <person name="Medema M.H."/>
            <person name="Devos D.P."/>
            <person name="Kaster A.-K."/>
            <person name="Ovreas L."/>
            <person name="Rohde M."/>
            <person name="Galperin M.Y."/>
            <person name="Jogler C."/>
        </authorList>
    </citation>
    <scope>NUCLEOTIDE SEQUENCE [LARGE SCALE GENOMIC DNA]</scope>
    <source>
        <strain evidence="3 4">Poly51</strain>
    </source>
</reference>
<comment type="caution">
    <text evidence="3">The sequence shown here is derived from an EMBL/GenBank/DDBJ whole genome shotgun (WGS) entry which is preliminary data.</text>
</comment>